<feature type="compositionally biased region" description="Polar residues" evidence="1">
    <location>
        <begin position="920"/>
        <end position="936"/>
    </location>
</feature>
<dbReference type="Proteomes" id="UP000325313">
    <property type="component" value="Unassembled WGS sequence"/>
</dbReference>
<feature type="compositionally biased region" description="Low complexity" evidence="1">
    <location>
        <begin position="24"/>
        <end position="47"/>
    </location>
</feature>
<reference evidence="3 4" key="1">
    <citation type="submission" date="2019-05" db="EMBL/GenBank/DDBJ databases">
        <title>Emergence of the Ug99 lineage of the wheat stem rust pathogen through somatic hybridization.</title>
        <authorList>
            <person name="Li F."/>
            <person name="Upadhyaya N.M."/>
            <person name="Sperschneider J."/>
            <person name="Matny O."/>
            <person name="Nguyen-Phuc H."/>
            <person name="Mago R."/>
            <person name="Raley C."/>
            <person name="Miller M.E."/>
            <person name="Silverstein K.A.T."/>
            <person name="Henningsen E."/>
            <person name="Hirsch C.D."/>
            <person name="Visser B."/>
            <person name="Pretorius Z.A."/>
            <person name="Steffenson B.J."/>
            <person name="Schwessinger B."/>
            <person name="Dodds P.N."/>
            <person name="Figueroa M."/>
        </authorList>
    </citation>
    <scope>NUCLEOTIDE SEQUENCE [LARGE SCALE GENOMIC DNA]</scope>
    <source>
        <strain evidence="3 4">Ug99</strain>
    </source>
</reference>
<dbReference type="SMART" id="SM00325">
    <property type="entry name" value="RhoGEF"/>
    <property type="match status" value="1"/>
</dbReference>
<feature type="region of interest" description="Disordered" evidence="1">
    <location>
        <begin position="878"/>
        <end position="944"/>
    </location>
</feature>
<evidence type="ECO:0000256" key="1">
    <source>
        <dbReference type="SAM" id="MobiDB-lite"/>
    </source>
</evidence>
<dbReference type="PANTHER" id="PTHR45818">
    <property type="entry name" value="PROTEIN VAV"/>
    <property type="match status" value="1"/>
</dbReference>
<organism evidence="3 4">
    <name type="scientific">Puccinia graminis f. sp. tritici</name>
    <dbReference type="NCBI Taxonomy" id="56615"/>
    <lineage>
        <taxon>Eukaryota</taxon>
        <taxon>Fungi</taxon>
        <taxon>Dikarya</taxon>
        <taxon>Basidiomycota</taxon>
        <taxon>Pucciniomycotina</taxon>
        <taxon>Pucciniomycetes</taxon>
        <taxon>Pucciniales</taxon>
        <taxon>Pucciniaceae</taxon>
        <taxon>Puccinia</taxon>
    </lineage>
</organism>
<sequence length="1191" mass="130782">MKPEEHYQLTEASRSAPDLQTNKQQQQQQQSSSSSSSLYSSSSNSSSTTPSACTPSSINNNNNTTNNNNSNNNNLRFQRRLRALLEIIETEQGYLNDLKRLDHHYLSKIDSTNSLKTYERHIIKRNIPQLIELAERFSRRISIAIGTTTATTTNNNINNNQLIESWKKPNTTTTERDEEELDRIIERLAKAFISESPIFTIYEEYCARHTEAADLIRSLESSPEWNSLLQTTTTTTTTTQTTTTINTSPSPSPSPPHNDHNHQPNSPTTPNTPNTTTTTNNNSNNNNNNNNPNNNNNNNNNPNNNNRLYFSDYIIKPIQRIMRYPMLLNNLLNQINQPNTTPSILRSRAIERVQQALWAMKQVAEGVDEAKSLREVELKTELIASRMELHSSYRAAFVCLLGQIKLVGSLHILYHGPSLDPSEAFKIKYHGIFLYQTHLVIVKVKRASVYEPRHWFPIRYFDLIDISDSSGLMPHSFSLKYRQHTFEFGATCEPEKRCWMNKLKELKQEIEQLRSIQIMSAMPISDDSIVSSINLIENNNNHNNPSPIEEGPPRSPVEEDQPSDQTAIVPTTPVAAAPPATQSRVSQRLSRNVNTLLGRTAEVAQAAIDLKLTEIFSDVLLCARLQDSGNESGSRARTLSATGTTTAKRTAQTVAIARNSNTHNTTNNLADRKMKRMSCMEPNIRPQEIVPPPPLPQLFNGSPDDNTWSGSTNSNSSLRRARSGPALVSRSSSTLPHSDPDDPTVRLQQPPPQQQQQQQQQQPTPQPPTQTPTSSQSHQRTRSRNQTHSVLSKIEASQENSPVSASAEQFIPGCRRCPSPDHEEPPAVTTKPSVVVEPSSTTVASKPICSHSSNPLWLPGLKMVRRLSRVGTRNKKDLEQHQQLGADPSPKSSLLIPSSCNHPSYQQEQHEQQQQHQQSNKKSGNGRMNRQVSAPNPGSLVDLSATDSYQNTFKRVFMKRHRSSATPSNPPAPSSPPPHTTNVQQHQHSSSSSLKTTEEQGWKIPSVSPAAAEKENFAADCLPLVAPPPHLHPTNTAPSTSSPLVTHPVTTTSPSTPAHLTPSSSTTKSSSSLSACSNRTSATATTTMTTITARARTTTGRSTASSVDSSASLASSSNLSNKSSAAGFHAGFGSMFRSIMRLTPLTDPSSPSGPRSGSPGSGPSSTPSPSGSPSGAHLTTTTTTTTTATTH</sequence>
<feature type="compositionally biased region" description="Low complexity" evidence="1">
    <location>
        <begin position="1038"/>
        <end position="1123"/>
    </location>
</feature>
<dbReference type="Gene3D" id="1.20.900.10">
    <property type="entry name" value="Dbl homology (DH) domain"/>
    <property type="match status" value="2"/>
</dbReference>
<feature type="region of interest" description="Disordered" evidence="1">
    <location>
        <begin position="232"/>
        <end position="305"/>
    </location>
</feature>
<feature type="region of interest" description="Disordered" evidence="1">
    <location>
        <begin position="1"/>
        <end position="74"/>
    </location>
</feature>
<feature type="compositionally biased region" description="Low complexity" evidence="1">
    <location>
        <begin position="263"/>
        <end position="305"/>
    </location>
</feature>
<dbReference type="SUPFAM" id="SSF50729">
    <property type="entry name" value="PH domain-like"/>
    <property type="match status" value="1"/>
</dbReference>
<feature type="compositionally biased region" description="Low complexity" evidence="1">
    <location>
        <begin position="754"/>
        <end position="763"/>
    </location>
</feature>
<evidence type="ECO:0000313" key="4">
    <source>
        <dbReference type="Proteomes" id="UP000325313"/>
    </source>
</evidence>
<evidence type="ECO:0000313" key="3">
    <source>
        <dbReference type="EMBL" id="KAA1127357.1"/>
    </source>
</evidence>
<feature type="compositionally biased region" description="Polar residues" evidence="1">
    <location>
        <begin position="786"/>
        <end position="807"/>
    </location>
</feature>
<feature type="compositionally biased region" description="Low complexity" evidence="1">
    <location>
        <begin position="828"/>
        <end position="839"/>
    </location>
</feature>
<dbReference type="Gene3D" id="2.30.29.30">
    <property type="entry name" value="Pleckstrin-homology domain (PH domain)/Phosphotyrosine-binding domain (PTB)"/>
    <property type="match status" value="1"/>
</dbReference>
<feature type="compositionally biased region" description="Polar residues" evidence="1">
    <location>
        <begin position="10"/>
        <end position="23"/>
    </location>
</feature>
<dbReference type="EMBL" id="VDEP01000169">
    <property type="protein sequence ID" value="KAA1127357.1"/>
    <property type="molecule type" value="Genomic_DNA"/>
</dbReference>
<dbReference type="PANTHER" id="PTHR45818:SF3">
    <property type="entry name" value="PROTEIN VAV"/>
    <property type="match status" value="1"/>
</dbReference>
<dbReference type="PROSITE" id="PS50010">
    <property type="entry name" value="DH_2"/>
    <property type="match status" value="1"/>
</dbReference>
<feature type="compositionally biased region" description="Pro residues" evidence="1">
    <location>
        <begin position="968"/>
        <end position="979"/>
    </location>
</feature>
<feature type="compositionally biased region" description="Low complexity" evidence="1">
    <location>
        <begin position="232"/>
        <end position="249"/>
    </location>
</feature>
<feature type="domain" description="DH" evidence="2">
    <location>
        <begin position="79"/>
        <end position="370"/>
    </location>
</feature>
<feature type="region of interest" description="Disordered" evidence="1">
    <location>
        <begin position="1143"/>
        <end position="1191"/>
    </location>
</feature>
<accession>A0A5B0RNZ6</accession>
<dbReference type="AlphaFoldDB" id="A0A5B0RNZ6"/>
<feature type="compositionally biased region" description="Low complexity" evidence="1">
    <location>
        <begin position="536"/>
        <end position="549"/>
    </location>
</feature>
<dbReference type="InterPro" id="IPR011993">
    <property type="entry name" value="PH-like_dom_sf"/>
</dbReference>
<feature type="compositionally biased region" description="Low complexity" evidence="1">
    <location>
        <begin position="888"/>
        <end position="899"/>
    </location>
</feature>
<dbReference type="InterPro" id="IPR035899">
    <property type="entry name" value="DBL_dom_sf"/>
</dbReference>
<feature type="region of interest" description="Disordered" evidence="1">
    <location>
        <begin position="959"/>
        <end position="1002"/>
    </location>
</feature>
<gene>
    <name evidence="3" type="ORF">PGTUg99_035601</name>
</gene>
<dbReference type="Pfam" id="PF00621">
    <property type="entry name" value="RhoGEF"/>
    <property type="match status" value="2"/>
</dbReference>
<feature type="compositionally biased region" description="Low complexity" evidence="1">
    <location>
        <begin position="59"/>
        <end position="74"/>
    </location>
</feature>
<feature type="compositionally biased region" description="Low complexity" evidence="1">
    <location>
        <begin position="1148"/>
        <end position="1191"/>
    </location>
</feature>
<dbReference type="GO" id="GO:0005737">
    <property type="term" value="C:cytoplasm"/>
    <property type="evidence" value="ECO:0007669"/>
    <property type="project" value="TreeGrafter"/>
</dbReference>
<dbReference type="InterPro" id="IPR000219">
    <property type="entry name" value="DH_dom"/>
</dbReference>
<dbReference type="SUPFAM" id="SSF48065">
    <property type="entry name" value="DBL homology domain (DH-domain)"/>
    <property type="match status" value="1"/>
</dbReference>
<proteinExistence type="predicted"/>
<feature type="compositionally biased region" description="Low complexity" evidence="1">
    <location>
        <begin position="980"/>
        <end position="993"/>
    </location>
</feature>
<feature type="compositionally biased region" description="Low complexity" evidence="1">
    <location>
        <begin position="697"/>
        <end position="717"/>
    </location>
</feature>
<name>A0A5B0RNZ6_PUCGR</name>
<feature type="region of interest" description="Disordered" evidence="1">
    <location>
        <begin position="684"/>
        <end position="839"/>
    </location>
</feature>
<protein>
    <recommendedName>
        <fullName evidence="2">DH domain-containing protein</fullName>
    </recommendedName>
</protein>
<feature type="compositionally biased region" description="Polar residues" evidence="1">
    <location>
        <begin position="48"/>
        <end position="58"/>
    </location>
</feature>
<evidence type="ECO:0000259" key="2">
    <source>
        <dbReference type="PROSITE" id="PS50010"/>
    </source>
</evidence>
<feature type="region of interest" description="Disordered" evidence="1">
    <location>
        <begin position="536"/>
        <end position="565"/>
    </location>
</feature>
<comment type="caution">
    <text evidence="3">The sequence shown here is derived from an EMBL/GenBank/DDBJ whole genome shotgun (WGS) entry which is preliminary data.</text>
</comment>
<feature type="region of interest" description="Disordered" evidence="1">
    <location>
        <begin position="1028"/>
        <end position="1123"/>
    </location>
</feature>
<dbReference type="GO" id="GO:0005085">
    <property type="term" value="F:guanyl-nucleotide exchange factor activity"/>
    <property type="evidence" value="ECO:0007669"/>
    <property type="project" value="InterPro"/>
</dbReference>